<dbReference type="InterPro" id="IPR043519">
    <property type="entry name" value="NT_sf"/>
</dbReference>
<dbReference type="EMBL" id="AB746937">
    <property type="protein sequence ID" value="BAM98986.1"/>
    <property type="molecule type" value="Genomic_DNA"/>
</dbReference>
<proteinExistence type="predicted"/>
<evidence type="ECO:0000313" key="2">
    <source>
        <dbReference type="EMBL" id="BAM98986.1"/>
    </source>
</evidence>
<feature type="compositionally biased region" description="Basic residues" evidence="1">
    <location>
        <begin position="14"/>
        <end position="25"/>
    </location>
</feature>
<protein>
    <submittedName>
        <fullName evidence="2">Putative DNA polymerase beta domain protein region</fullName>
    </submittedName>
</protein>
<feature type="compositionally biased region" description="Polar residues" evidence="1">
    <location>
        <begin position="1"/>
        <end position="10"/>
    </location>
</feature>
<accession>M4ZR30</accession>
<sequence length="328" mass="35818">MGKCAETTSPGAMKARRPTGLHPPRRGAAGSGGRHRLQYDRQHEERRTLTSSREIDSAREPWSIARHFANRLAGALDGILRDVVVIGSASLGDWQTSSDIDLVCTVGGELDSRARDAVSPLHGNSWNEYGHTIDAMYVTSEGLAKGPEDIPSVVASVAGTLQAESTDGSLNWVTWLNITQSGVNVPLTADGVMTTVDPQDGRIPIPEGTLREGAVRFSRANLDEYWRNRANLSEQMYPRHRTDQPVPTFEIEWMSLGPARLLATVLTGRIVSKSEGGELAADRFPEFGSHLERVLDSRRGAAPARTWDRGDLERSLELARTCVRLGTA</sequence>
<name>M4ZR30_9ACTN</name>
<dbReference type="AlphaFoldDB" id="M4ZR30"/>
<organism evidence="2">
    <name type="scientific">Streptosporangium amethystogenes</name>
    <dbReference type="NCBI Taxonomy" id="2002"/>
    <lineage>
        <taxon>Bacteria</taxon>
        <taxon>Bacillati</taxon>
        <taxon>Actinomycetota</taxon>
        <taxon>Actinomycetes</taxon>
        <taxon>Streptosporangiales</taxon>
        <taxon>Streptosporangiaceae</taxon>
        <taxon>Streptosporangium</taxon>
    </lineage>
</organism>
<reference evidence="2" key="1">
    <citation type="journal article" date="2013" name="Med. Chem. Commun.">
        <title>The muraminomicin biosynthetic gene cluster and enzymatic formation of the 2-deoxyaminoribosyl appendage.</title>
        <authorList>
            <person name="Chi X."/>
            <person name="Baba S."/>
            <person name="Tibrewal N."/>
            <person name="Funabashi M."/>
            <person name="Nonaka K."/>
            <person name="Van Lanen S.G."/>
        </authorList>
    </citation>
    <scope>NUCLEOTIDE SEQUENCE</scope>
    <source>
        <strain evidence="2">SANK 60709</strain>
    </source>
</reference>
<evidence type="ECO:0000256" key="1">
    <source>
        <dbReference type="SAM" id="MobiDB-lite"/>
    </source>
</evidence>
<dbReference type="SUPFAM" id="SSF81301">
    <property type="entry name" value="Nucleotidyltransferase"/>
    <property type="match status" value="1"/>
</dbReference>
<feature type="region of interest" description="Disordered" evidence="1">
    <location>
        <begin position="1"/>
        <end position="54"/>
    </location>
</feature>
<feature type="compositionally biased region" description="Basic and acidic residues" evidence="1">
    <location>
        <begin position="37"/>
        <end position="54"/>
    </location>
</feature>